<sequence>MSIIKQILGIWPEYLRLTSEEIERRQRTKSCWINEKYKIRRKKRRDKETDLNLDLSKENVNSQKELNPRLPGGHMLESSLNVSFMEVVQVNKSDTEFDLISD</sequence>
<dbReference type="AlphaFoldDB" id="A0A3M7S8F1"/>
<dbReference type="Proteomes" id="UP000276133">
    <property type="component" value="Unassembled WGS sequence"/>
</dbReference>
<protein>
    <submittedName>
        <fullName evidence="1">Uncharacterized protein</fullName>
    </submittedName>
</protein>
<dbReference type="EMBL" id="REGN01001849">
    <property type="protein sequence ID" value="RNA32093.1"/>
    <property type="molecule type" value="Genomic_DNA"/>
</dbReference>
<accession>A0A3M7S8F1</accession>
<comment type="caution">
    <text evidence="1">The sequence shown here is derived from an EMBL/GenBank/DDBJ whole genome shotgun (WGS) entry which is preliminary data.</text>
</comment>
<evidence type="ECO:0000313" key="1">
    <source>
        <dbReference type="EMBL" id="RNA32093.1"/>
    </source>
</evidence>
<reference evidence="1 2" key="1">
    <citation type="journal article" date="2018" name="Sci. Rep.">
        <title>Genomic signatures of local adaptation to the degree of environmental predictability in rotifers.</title>
        <authorList>
            <person name="Franch-Gras L."/>
            <person name="Hahn C."/>
            <person name="Garcia-Roger E.M."/>
            <person name="Carmona M.J."/>
            <person name="Serra M."/>
            <person name="Gomez A."/>
        </authorList>
    </citation>
    <scope>NUCLEOTIDE SEQUENCE [LARGE SCALE GENOMIC DNA]</scope>
    <source>
        <strain evidence="1">HYR1</strain>
    </source>
</reference>
<gene>
    <name evidence="1" type="ORF">BpHYR1_046075</name>
</gene>
<name>A0A3M7S8F1_BRAPC</name>
<keyword evidence="2" id="KW-1185">Reference proteome</keyword>
<evidence type="ECO:0000313" key="2">
    <source>
        <dbReference type="Proteomes" id="UP000276133"/>
    </source>
</evidence>
<proteinExistence type="predicted"/>
<organism evidence="1 2">
    <name type="scientific">Brachionus plicatilis</name>
    <name type="common">Marine rotifer</name>
    <name type="synonym">Brachionus muelleri</name>
    <dbReference type="NCBI Taxonomy" id="10195"/>
    <lineage>
        <taxon>Eukaryota</taxon>
        <taxon>Metazoa</taxon>
        <taxon>Spiralia</taxon>
        <taxon>Gnathifera</taxon>
        <taxon>Rotifera</taxon>
        <taxon>Eurotatoria</taxon>
        <taxon>Monogononta</taxon>
        <taxon>Pseudotrocha</taxon>
        <taxon>Ploima</taxon>
        <taxon>Brachionidae</taxon>
        <taxon>Brachionus</taxon>
    </lineage>
</organism>